<evidence type="ECO:0000256" key="1">
    <source>
        <dbReference type="ARBA" id="ARBA00004477"/>
    </source>
</evidence>
<dbReference type="AlphaFoldDB" id="A0A5N6KTF1"/>
<reference evidence="11 12" key="1">
    <citation type="submission" date="2019-06" db="EMBL/GenBank/DDBJ databases">
        <title>A chromosomal-level reference genome of Carpinus fangiana (Coryloideae, Betulaceae).</title>
        <authorList>
            <person name="Yang X."/>
            <person name="Wang Z."/>
            <person name="Zhang L."/>
            <person name="Hao G."/>
            <person name="Liu J."/>
            <person name="Yang Y."/>
        </authorList>
    </citation>
    <scope>NUCLEOTIDE SEQUENCE [LARGE SCALE GENOMIC DNA]</scope>
    <source>
        <strain evidence="11">Cfa_2016G</strain>
        <tissue evidence="11">Leaf</tissue>
    </source>
</reference>
<comment type="subcellular location">
    <subcellularLocation>
        <location evidence="1">Endoplasmic reticulum membrane</location>
        <topology evidence="1">Multi-pass membrane protein</topology>
    </subcellularLocation>
</comment>
<comment type="caution">
    <text evidence="11">The sequence shown here is derived from an EMBL/GenBank/DDBJ whole genome shotgun (WGS) entry which is preliminary data.</text>
</comment>
<dbReference type="GO" id="GO:0034737">
    <property type="term" value="F:ergosterol O-acyltransferase activity"/>
    <property type="evidence" value="ECO:0007669"/>
    <property type="project" value="TreeGrafter"/>
</dbReference>
<keyword evidence="7 10" id="KW-1133">Transmembrane helix</keyword>
<dbReference type="Proteomes" id="UP000327013">
    <property type="component" value="Unassembled WGS sequence"/>
</dbReference>
<accession>A0A5N6KTF1</accession>
<dbReference type="PANTHER" id="PTHR10408">
    <property type="entry name" value="STEROL O-ACYLTRANSFERASE"/>
    <property type="match status" value="1"/>
</dbReference>
<dbReference type="Pfam" id="PF03062">
    <property type="entry name" value="MBOAT"/>
    <property type="match status" value="1"/>
</dbReference>
<feature type="transmembrane region" description="Helical" evidence="10">
    <location>
        <begin position="145"/>
        <end position="164"/>
    </location>
</feature>
<evidence type="ECO:0000256" key="8">
    <source>
        <dbReference type="ARBA" id="ARBA00023136"/>
    </source>
</evidence>
<evidence type="ECO:0000256" key="3">
    <source>
        <dbReference type="ARBA" id="ARBA00009010"/>
    </source>
</evidence>
<dbReference type="UniPathway" id="UPA00282"/>
<feature type="transmembrane region" description="Helical" evidence="10">
    <location>
        <begin position="524"/>
        <end position="547"/>
    </location>
</feature>
<protein>
    <recommendedName>
        <fullName evidence="13">O-acyltransferase</fullName>
    </recommendedName>
</protein>
<keyword evidence="4" id="KW-0808">Transferase</keyword>
<evidence type="ECO:0000256" key="5">
    <source>
        <dbReference type="ARBA" id="ARBA00022692"/>
    </source>
</evidence>
<comment type="pathway">
    <text evidence="2">Glycerolipid metabolism; triacylglycerol biosynthesis.</text>
</comment>
<evidence type="ECO:0000256" key="6">
    <source>
        <dbReference type="ARBA" id="ARBA00022824"/>
    </source>
</evidence>
<proteinExistence type="inferred from homology"/>
<keyword evidence="8 10" id="KW-0472">Membrane</keyword>
<organism evidence="11 12">
    <name type="scientific">Carpinus fangiana</name>
    <dbReference type="NCBI Taxonomy" id="176857"/>
    <lineage>
        <taxon>Eukaryota</taxon>
        <taxon>Viridiplantae</taxon>
        <taxon>Streptophyta</taxon>
        <taxon>Embryophyta</taxon>
        <taxon>Tracheophyta</taxon>
        <taxon>Spermatophyta</taxon>
        <taxon>Magnoliopsida</taxon>
        <taxon>eudicotyledons</taxon>
        <taxon>Gunneridae</taxon>
        <taxon>Pentapetalae</taxon>
        <taxon>rosids</taxon>
        <taxon>fabids</taxon>
        <taxon>Fagales</taxon>
        <taxon>Betulaceae</taxon>
        <taxon>Carpinus</taxon>
    </lineage>
</organism>
<evidence type="ECO:0000313" key="12">
    <source>
        <dbReference type="Proteomes" id="UP000327013"/>
    </source>
</evidence>
<evidence type="ECO:0000313" key="11">
    <source>
        <dbReference type="EMBL" id="KAB8343142.1"/>
    </source>
</evidence>
<dbReference type="GO" id="GO:0008204">
    <property type="term" value="P:ergosterol metabolic process"/>
    <property type="evidence" value="ECO:0007669"/>
    <property type="project" value="TreeGrafter"/>
</dbReference>
<evidence type="ECO:0008006" key="13">
    <source>
        <dbReference type="Google" id="ProtNLM"/>
    </source>
</evidence>
<feature type="transmembrane region" description="Helical" evidence="10">
    <location>
        <begin position="354"/>
        <end position="378"/>
    </location>
</feature>
<feature type="transmembrane region" description="Helical" evidence="10">
    <location>
        <begin position="170"/>
        <end position="193"/>
    </location>
</feature>
<keyword evidence="9" id="KW-0012">Acyltransferase</keyword>
<keyword evidence="12" id="KW-1185">Reference proteome</keyword>
<sequence>MSVSTSLILSSGTSTPIPADAPPSVVATSSARKAIRAEQKRRLFPTVDYEPRVSHFDPQSEHRDFSGFYVLFWVGLAIMVLTTALRNLRETGYPFTFRQRQTFIENIWELGLSDFAMTASSFSCLPLHKLYATSSGFFRWKNGGVWIQAAFQATWLLFWVQWPFLWNWTWTAQVAFTLHLLALFMKMHSYAFYNGHLGETKRRLTELDKPTKASRARVVRYPSSTGMALELKQDSGTAPADKADQLTELREDLATELTSPLGRVTYSENLTIANFADFLCCPTLCYELEYPRTAKLRPLELFWKGLAVFGCIFLLTLTTEEFVIPVLDESAYRLHRRHGLSDGALILAETTSRLLFPFMVTFLLVFLVIFEFVLGFFAELTCFADRHFYDDWWNSGDWLTFSREWNIPVHNFFRRHVYSAMSRSGNVSRPAATFITFLISAAAHELVMGCITKKLRGYGFTIGQTSSIMPPTSGAISLAASTVVTGDLVGYQVQHLNELQIRAYPQYEHYTDLAELDERGLGSFLLGAGLGAMGVLLPIGLVLAPVVALAGGAALAAGGAAALGLGGAAVAAEGAAVVGGAALAADGAAVVGGAALAAEGAAVAGGAALAAEGAAVAGGAALAAEGAAVAGGTAIAAEGAALAAEGAAVAGGTALAAEGVAAGGGVALTAEALATQAALAEGVTAAFATDAGAVAAGAAEGSALAESAGLTGGMVVTDAIPTLELGSPLLTAADMGPPLMRIIPKDLEHINFHRERYVALVCPGPDADLPSCHVTGQWDFAMQDNGSNPIIDPTYQLEIMRSMFPLLSKSEHSEQQFTATGEDLFRDVNNPSADEKGGIMNQKLISTSSAFYIDLKKTAPELQKAASASNIVVTAEAGQLVNVDQTSAASGEHKASDKIERSDFSDEVQLAMRQVFMDHLYPVPDFSSKVHDLAGVFHELVDVGFSKHKDWLDIFVHEKSTVEKSNFEEVSAGKIAVREKPADTQQTRRSGKYVTITM</sequence>
<comment type="similarity">
    <text evidence="3">Belongs to the membrane-bound acyltransferase family. Sterol o-acyltransferase subfamily.</text>
</comment>
<keyword evidence="6" id="KW-0256">Endoplasmic reticulum</keyword>
<keyword evidence="5 10" id="KW-0812">Transmembrane</keyword>
<feature type="transmembrane region" description="Helical" evidence="10">
    <location>
        <begin position="68"/>
        <end position="88"/>
    </location>
</feature>
<feature type="transmembrane region" description="Helical" evidence="10">
    <location>
        <begin position="301"/>
        <end position="319"/>
    </location>
</feature>
<dbReference type="PANTHER" id="PTHR10408:SF9">
    <property type="entry name" value="STEROL O-ACYLTRANSFERASE 2-RELATED"/>
    <property type="match status" value="1"/>
</dbReference>
<dbReference type="InterPro" id="IPR014371">
    <property type="entry name" value="Oat_ACAT_DAG_ARE"/>
</dbReference>
<evidence type="ECO:0000256" key="9">
    <source>
        <dbReference type="ARBA" id="ARBA00023315"/>
    </source>
</evidence>
<evidence type="ECO:0000256" key="7">
    <source>
        <dbReference type="ARBA" id="ARBA00022989"/>
    </source>
</evidence>
<dbReference type="GO" id="GO:0005789">
    <property type="term" value="C:endoplasmic reticulum membrane"/>
    <property type="evidence" value="ECO:0007669"/>
    <property type="project" value="UniProtKB-SubCell"/>
</dbReference>
<evidence type="ECO:0000256" key="4">
    <source>
        <dbReference type="ARBA" id="ARBA00022679"/>
    </source>
</evidence>
<evidence type="ECO:0000256" key="2">
    <source>
        <dbReference type="ARBA" id="ARBA00004771"/>
    </source>
</evidence>
<gene>
    <name evidence="11" type="ORF">FH972_022733</name>
</gene>
<dbReference type="InterPro" id="IPR004299">
    <property type="entry name" value="MBOAT_fam"/>
</dbReference>
<dbReference type="GO" id="GO:0019432">
    <property type="term" value="P:triglyceride biosynthetic process"/>
    <property type="evidence" value="ECO:0007669"/>
    <property type="project" value="UniProtKB-UniPathway"/>
</dbReference>
<dbReference type="EMBL" id="VIBQ01000012">
    <property type="protein sequence ID" value="KAB8343142.1"/>
    <property type="molecule type" value="Genomic_DNA"/>
</dbReference>
<evidence type="ECO:0000256" key="10">
    <source>
        <dbReference type="SAM" id="Phobius"/>
    </source>
</evidence>
<dbReference type="OrthoDB" id="10039049at2759"/>
<name>A0A5N6KTF1_9ROSI</name>